<organism evidence="2 3">
    <name type="scientific">Selenomonas ruminis</name>
    <dbReference type="NCBI Taxonomy" id="2593411"/>
    <lineage>
        <taxon>Bacteria</taxon>
        <taxon>Bacillati</taxon>
        <taxon>Bacillota</taxon>
        <taxon>Negativicutes</taxon>
        <taxon>Selenomonadales</taxon>
        <taxon>Selenomonadaceae</taxon>
        <taxon>Selenomonas</taxon>
    </lineage>
</organism>
<evidence type="ECO:0000256" key="1">
    <source>
        <dbReference type="SAM" id="MobiDB-lite"/>
    </source>
</evidence>
<evidence type="ECO:0000313" key="2">
    <source>
        <dbReference type="EMBL" id="TYZ23939.1"/>
    </source>
</evidence>
<protein>
    <submittedName>
        <fullName evidence="2">Zinc ribbon domain-containing protein</fullName>
    </submittedName>
</protein>
<dbReference type="EMBL" id="VTOY01000002">
    <property type="protein sequence ID" value="TYZ23939.1"/>
    <property type="molecule type" value="Genomic_DNA"/>
</dbReference>
<keyword evidence="3" id="KW-1185">Reference proteome</keyword>
<dbReference type="Proteomes" id="UP000323646">
    <property type="component" value="Unassembled WGS sequence"/>
</dbReference>
<dbReference type="OrthoDB" id="1822804at2"/>
<name>A0A5D6WAC9_9FIRM</name>
<feature type="region of interest" description="Disordered" evidence="1">
    <location>
        <begin position="157"/>
        <end position="182"/>
    </location>
</feature>
<comment type="caution">
    <text evidence="2">The sequence shown here is derived from an EMBL/GenBank/DDBJ whole genome shotgun (WGS) entry which is preliminary data.</text>
</comment>
<proteinExistence type="predicted"/>
<accession>A0A5D6WAC9</accession>
<evidence type="ECO:0000313" key="3">
    <source>
        <dbReference type="Proteomes" id="UP000323646"/>
    </source>
</evidence>
<dbReference type="AlphaFoldDB" id="A0A5D6WAC9"/>
<gene>
    <name evidence="2" type="ORF">FZ040_04240</name>
</gene>
<dbReference type="RefSeq" id="WP_149170867.1">
    <property type="nucleotide sequence ID" value="NZ_VTOY01000002.1"/>
</dbReference>
<reference evidence="2 3" key="1">
    <citation type="submission" date="2019-08" db="EMBL/GenBank/DDBJ databases">
        <title>Selenomonas sp. mPRGC5 and Selenomonas sp. mPRGC8 isolated from ruminal fluid of dairy goat (Capra hircus).</title>
        <authorList>
            <person name="Poothong S."/>
            <person name="Nuengjamnong C."/>
            <person name="Tanasupawat S."/>
        </authorList>
    </citation>
    <scope>NUCLEOTIDE SEQUENCE [LARGE SCALE GENOMIC DNA]</scope>
    <source>
        <strain evidence="3">mPRGC5</strain>
    </source>
</reference>
<sequence length="260" mass="28950">MSKFCSECGTELHNDSVFCGNCGKKAPNMDALIHNNPTNTKKEIPTSNIISLSEIKEILLTPIELPRAKQIETYLLKQKNYNNNIEFTLLQLTLKMHKQLEDLKADIRNITNNNYYNNNHSPQNHTNSYVMSSTTGVAAGVASGIITSTVLNNGYTETSPPIIPTNNPKETSSPINSSAATENHQELISMSKSMLSSLIKEYQKKSNSKKYGLKNTQAQGGEDDIDTETNSENTHYDESTDDEDNDSSISDFLDNIFDRD</sequence>
<feature type="region of interest" description="Disordered" evidence="1">
    <location>
        <begin position="206"/>
        <end position="260"/>
    </location>
</feature>